<sequence>MTGDRWYRRLSGAGKVQPGLVPATSARAAGRGSGDRVTKSETARAVLAAVDDARIVADLRELVQIPSVDGTPVENEIQSWVAARLRGLGMDVDHWQFDLPAITGDPSFPGWEVERTEAWGCVGVLGGDETPGLIFNGHVDVVPVGELALWPDGDPFSARVSDGIMWGRGTCDMKGGLAAIIGAVAALSAAGVTLRKPLAVHTVVGEEDGGLGAFGTLKRGHTGEACLIAEPTAGGVIPANAGSLTFRLEVPGLATHGSTRTRGVSAIEKFAVIQQALVRLEIERNRDPHPLLKHLDLANPLSVGTIHAGDWASTVPDLLVAEGRYGVRLGEPVAEARRAFEDVVTEACAGDDWLSQHPVRVSWPGGVFASGLLPEGDPLLDDTLQAATGAGAAEVPDVKGGPYGSDLRQYAAAGIPTLQYGPGDVRYAHATDEHVPLAEVLHCARAYALLALQRCA</sequence>
<gene>
    <name evidence="9" type="ORF">GCM10022235_40540</name>
</gene>
<dbReference type="PANTHER" id="PTHR43808">
    <property type="entry name" value="ACETYLORNITHINE DEACETYLASE"/>
    <property type="match status" value="1"/>
</dbReference>
<dbReference type="EMBL" id="BAABAA010000005">
    <property type="protein sequence ID" value="GAA3567541.1"/>
    <property type="molecule type" value="Genomic_DNA"/>
</dbReference>
<keyword evidence="4" id="KW-0479">Metal-binding</keyword>
<comment type="cofactor">
    <cofactor evidence="1">
        <name>Co(2+)</name>
        <dbReference type="ChEBI" id="CHEBI:48828"/>
    </cofactor>
</comment>
<comment type="cofactor">
    <cofactor evidence="2">
        <name>Zn(2+)</name>
        <dbReference type="ChEBI" id="CHEBI:29105"/>
    </cofactor>
</comment>
<evidence type="ECO:0000256" key="1">
    <source>
        <dbReference type="ARBA" id="ARBA00001941"/>
    </source>
</evidence>
<evidence type="ECO:0000259" key="8">
    <source>
        <dbReference type="Pfam" id="PF07687"/>
    </source>
</evidence>
<feature type="domain" description="Peptidase M20 dimerisation" evidence="8">
    <location>
        <begin position="240"/>
        <end position="349"/>
    </location>
</feature>
<dbReference type="InterPro" id="IPR011650">
    <property type="entry name" value="Peptidase_M20_dimer"/>
</dbReference>
<reference evidence="10" key="1">
    <citation type="journal article" date="2019" name="Int. J. Syst. Evol. Microbiol.">
        <title>The Global Catalogue of Microorganisms (GCM) 10K type strain sequencing project: providing services to taxonomists for standard genome sequencing and annotation.</title>
        <authorList>
            <consortium name="The Broad Institute Genomics Platform"/>
            <consortium name="The Broad Institute Genome Sequencing Center for Infectious Disease"/>
            <person name="Wu L."/>
            <person name="Ma J."/>
        </authorList>
    </citation>
    <scope>NUCLEOTIDE SEQUENCE [LARGE SCALE GENOMIC DNA]</scope>
    <source>
        <strain evidence="10">JCM 16928</strain>
    </source>
</reference>
<evidence type="ECO:0000256" key="2">
    <source>
        <dbReference type="ARBA" id="ARBA00001947"/>
    </source>
</evidence>
<evidence type="ECO:0000256" key="3">
    <source>
        <dbReference type="ARBA" id="ARBA00006247"/>
    </source>
</evidence>
<comment type="caution">
    <text evidence="9">The sequence shown here is derived from an EMBL/GenBank/DDBJ whole genome shotgun (WGS) entry which is preliminary data.</text>
</comment>
<evidence type="ECO:0000256" key="5">
    <source>
        <dbReference type="ARBA" id="ARBA00022801"/>
    </source>
</evidence>
<dbReference type="InterPro" id="IPR036264">
    <property type="entry name" value="Bact_exopeptidase_dim_dom"/>
</dbReference>
<dbReference type="InterPro" id="IPR002933">
    <property type="entry name" value="Peptidase_M20"/>
</dbReference>
<keyword evidence="10" id="KW-1185">Reference proteome</keyword>
<evidence type="ECO:0000256" key="7">
    <source>
        <dbReference type="ARBA" id="ARBA00023285"/>
    </source>
</evidence>
<dbReference type="SUPFAM" id="SSF53187">
    <property type="entry name" value="Zn-dependent exopeptidases"/>
    <property type="match status" value="1"/>
</dbReference>
<evidence type="ECO:0000313" key="10">
    <source>
        <dbReference type="Proteomes" id="UP001501222"/>
    </source>
</evidence>
<keyword evidence="5" id="KW-0378">Hydrolase</keyword>
<evidence type="ECO:0000256" key="6">
    <source>
        <dbReference type="ARBA" id="ARBA00022833"/>
    </source>
</evidence>
<evidence type="ECO:0000313" key="9">
    <source>
        <dbReference type="EMBL" id="GAA3567541.1"/>
    </source>
</evidence>
<dbReference type="Gene3D" id="3.40.630.10">
    <property type="entry name" value="Zn peptidases"/>
    <property type="match status" value="1"/>
</dbReference>
<dbReference type="InterPro" id="IPR010182">
    <property type="entry name" value="ArgE/DapE"/>
</dbReference>
<keyword evidence="7" id="KW-0170">Cobalt</keyword>
<comment type="similarity">
    <text evidence="3">Belongs to the peptidase M20A family.</text>
</comment>
<dbReference type="Pfam" id="PF07687">
    <property type="entry name" value="M20_dimer"/>
    <property type="match status" value="1"/>
</dbReference>
<dbReference type="PANTHER" id="PTHR43808:SF25">
    <property type="entry name" value="PEPTIDASE M20 DIMERISATION DOMAIN-CONTAINING PROTEIN"/>
    <property type="match status" value="1"/>
</dbReference>
<name>A0ABP6XI23_9ACTN</name>
<dbReference type="InterPro" id="IPR050072">
    <property type="entry name" value="Peptidase_M20A"/>
</dbReference>
<dbReference type="Proteomes" id="UP001501222">
    <property type="component" value="Unassembled WGS sequence"/>
</dbReference>
<dbReference type="Pfam" id="PF01546">
    <property type="entry name" value="Peptidase_M20"/>
    <property type="match status" value="1"/>
</dbReference>
<keyword evidence="6" id="KW-0862">Zinc</keyword>
<evidence type="ECO:0000256" key="4">
    <source>
        <dbReference type="ARBA" id="ARBA00022723"/>
    </source>
</evidence>
<organism evidence="9 10">
    <name type="scientific">Kribbella ginsengisoli</name>
    <dbReference type="NCBI Taxonomy" id="363865"/>
    <lineage>
        <taxon>Bacteria</taxon>
        <taxon>Bacillati</taxon>
        <taxon>Actinomycetota</taxon>
        <taxon>Actinomycetes</taxon>
        <taxon>Propionibacteriales</taxon>
        <taxon>Kribbellaceae</taxon>
        <taxon>Kribbella</taxon>
    </lineage>
</organism>
<protein>
    <submittedName>
        <fullName evidence="9">ArgE/DapE family deacylase</fullName>
    </submittedName>
</protein>
<dbReference type="Gene3D" id="3.30.70.360">
    <property type="match status" value="1"/>
</dbReference>
<dbReference type="NCBIfam" id="TIGR01910">
    <property type="entry name" value="DapE-ArgE"/>
    <property type="match status" value="1"/>
</dbReference>
<proteinExistence type="inferred from homology"/>
<accession>A0ABP6XI23</accession>
<dbReference type="SUPFAM" id="SSF55031">
    <property type="entry name" value="Bacterial exopeptidase dimerisation domain"/>
    <property type="match status" value="1"/>
</dbReference>